<dbReference type="GO" id="GO:0000287">
    <property type="term" value="F:magnesium ion binding"/>
    <property type="evidence" value="ECO:0007669"/>
    <property type="project" value="UniProtKB-UniRule"/>
</dbReference>
<evidence type="ECO:0000313" key="4">
    <source>
        <dbReference type="EMBL" id="AHF24900.1"/>
    </source>
</evidence>
<keyword evidence="2" id="KW-0515">Mutator protein</keyword>
<dbReference type="GO" id="GO:0003887">
    <property type="term" value="F:DNA-directed DNA polymerase activity"/>
    <property type="evidence" value="ECO:0007669"/>
    <property type="project" value="UniProtKB-UniRule"/>
</dbReference>
<keyword evidence="2" id="KW-0238">DNA-binding</keyword>
<dbReference type="InterPro" id="IPR036775">
    <property type="entry name" value="DNA_pol_Y-fam_lit_finger_sf"/>
</dbReference>
<comment type="function">
    <text evidence="2">Poorly processive, error-prone DNA polymerase involved in untargeted mutagenesis. Copies undamaged DNA at stalled replication forks, which arise in vivo from mismatched or misaligned primer ends. These misaligned primers can be extended by PolIV. Exhibits no 3'-5' exonuclease (proofreading) activity. May be involved in translesional synthesis, in conjunction with the beta clamp from PolIII.</text>
</comment>
<dbReference type="GO" id="GO:0042276">
    <property type="term" value="P:error-prone translesion synthesis"/>
    <property type="evidence" value="ECO:0007669"/>
    <property type="project" value="TreeGrafter"/>
</dbReference>
<dbReference type="NCBIfam" id="NF002677">
    <property type="entry name" value="PRK02406.1"/>
    <property type="match status" value="1"/>
</dbReference>
<name>W0FPI6_9BACT</name>
<evidence type="ECO:0000259" key="3">
    <source>
        <dbReference type="PROSITE" id="PS50173"/>
    </source>
</evidence>
<dbReference type="PANTHER" id="PTHR11076:SF33">
    <property type="entry name" value="DNA POLYMERASE KAPPA"/>
    <property type="match status" value="1"/>
</dbReference>
<comment type="subunit">
    <text evidence="2">Monomer.</text>
</comment>
<keyword evidence="2" id="KW-0479">Metal-binding</keyword>
<dbReference type="Pfam" id="PF00817">
    <property type="entry name" value="IMS"/>
    <property type="match status" value="1"/>
</dbReference>
<dbReference type="SUPFAM" id="SSF56672">
    <property type="entry name" value="DNA/RNA polymerases"/>
    <property type="match status" value="1"/>
</dbReference>
<dbReference type="InterPro" id="IPR050116">
    <property type="entry name" value="DNA_polymerase-Y"/>
</dbReference>
<keyword evidence="2" id="KW-0234">DNA repair</keyword>
<proteinExistence type="inferred from homology"/>
<dbReference type="CDD" id="cd03586">
    <property type="entry name" value="PolY_Pol_IV_kappa"/>
    <property type="match status" value="1"/>
</dbReference>
<dbReference type="Gene3D" id="3.40.1170.60">
    <property type="match status" value="1"/>
</dbReference>
<reference evidence="4" key="1">
    <citation type="journal article" date="2013" name="PLoS ONE">
        <title>Metagenomic insights into the carbohydrate-active enzymes carried by the microorganisms adhering to solid digesta in the rumen of cows.</title>
        <authorList>
            <person name="Wang L."/>
            <person name="Hatem A."/>
            <person name="Catalyurek U.V."/>
            <person name="Morrison M."/>
            <person name="Yu Z."/>
        </authorList>
    </citation>
    <scope>NUCLEOTIDE SEQUENCE</scope>
</reference>
<dbReference type="HAMAP" id="MF_01113">
    <property type="entry name" value="DNApol_IV"/>
    <property type="match status" value="1"/>
</dbReference>
<dbReference type="InterPro" id="IPR022880">
    <property type="entry name" value="DNApol_IV"/>
</dbReference>
<keyword evidence="2" id="KW-0808">Transferase</keyword>
<dbReference type="InterPro" id="IPR001126">
    <property type="entry name" value="UmuC"/>
</dbReference>
<evidence type="ECO:0000256" key="2">
    <source>
        <dbReference type="HAMAP-Rule" id="MF_01113"/>
    </source>
</evidence>
<comment type="catalytic activity">
    <reaction evidence="2">
        <text>DNA(n) + a 2'-deoxyribonucleoside 5'-triphosphate = DNA(n+1) + diphosphate</text>
        <dbReference type="Rhea" id="RHEA:22508"/>
        <dbReference type="Rhea" id="RHEA-COMP:17339"/>
        <dbReference type="Rhea" id="RHEA-COMP:17340"/>
        <dbReference type="ChEBI" id="CHEBI:33019"/>
        <dbReference type="ChEBI" id="CHEBI:61560"/>
        <dbReference type="ChEBI" id="CHEBI:173112"/>
        <dbReference type="EC" id="2.7.7.7"/>
    </reaction>
</comment>
<dbReference type="Gene3D" id="3.30.70.270">
    <property type="match status" value="1"/>
</dbReference>
<dbReference type="SUPFAM" id="SSF100879">
    <property type="entry name" value="Lesion bypass DNA polymerase (Y-family), little finger domain"/>
    <property type="match status" value="1"/>
</dbReference>
<comment type="similarity">
    <text evidence="1 2">Belongs to the DNA polymerase type-Y family.</text>
</comment>
<protein>
    <recommendedName>
        <fullName evidence="2">DNA polymerase IV</fullName>
        <shortName evidence="2">Pol IV</shortName>
        <ecNumber evidence="2">2.7.7.7</ecNumber>
    </recommendedName>
</protein>
<sequence length="416" mass="47246">MAERLIFHCDCNNFFASCECLERPELKDVPMAVAGDPEDRVGIVVAKNELAKRYGVRTTDTVWQAKKKCPEIVFVPPRHGYYKQVSDRVNLIYRDYTDYVEPASIDESYLDLSGTLDYYRMSARELADTIRERVKREIGITISVGVANNKIFAKMGSDYKKPDATTVILGEDYKEILWPLPVSDLMFAGKASVKLLNGKEIHTVGDLAQQPQERIRALLGKGGETLWGYANGLDTDPVRRWGDMPEVKSVSHGMTFRRDLYTEEEFLNGVAVQADRIAMSLRRQGLKGSVISVQIKTPQLQVISRQVSLDHYTWLEHEIRDVAMKLIRENWRAGLPIRAITVGVTKLVPADEAPEQMDLFDLLGEKKKTGKAREKQDKMEAAVDVLRQKMGNLAVTLGVQENEDIGIRREWKKKRE</sequence>
<dbReference type="GO" id="GO:0005829">
    <property type="term" value="C:cytosol"/>
    <property type="evidence" value="ECO:0007669"/>
    <property type="project" value="TreeGrafter"/>
</dbReference>
<evidence type="ECO:0000256" key="1">
    <source>
        <dbReference type="ARBA" id="ARBA00010945"/>
    </source>
</evidence>
<gene>
    <name evidence="2" type="primary">dinB</name>
</gene>
<dbReference type="InterPro" id="IPR043502">
    <property type="entry name" value="DNA/RNA_pol_sf"/>
</dbReference>
<dbReference type="GO" id="GO:0003684">
    <property type="term" value="F:damaged DNA binding"/>
    <property type="evidence" value="ECO:0007669"/>
    <property type="project" value="InterPro"/>
</dbReference>
<accession>W0FPI6</accession>
<keyword evidence="2" id="KW-0227">DNA damage</keyword>
<dbReference type="Gene3D" id="3.30.1490.100">
    <property type="entry name" value="DNA polymerase, Y-family, little finger domain"/>
    <property type="match status" value="1"/>
</dbReference>
<dbReference type="AlphaFoldDB" id="W0FPI6"/>
<comment type="cofactor">
    <cofactor evidence="2">
        <name>Mg(2+)</name>
        <dbReference type="ChEBI" id="CHEBI:18420"/>
    </cofactor>
    <text evidence="2">Binds 2 magnesium ions per subunit.</text>
</comment>
<dbReference type="GO" id="GO:0006281">
    <property type="term" value="P:DNA repair"/>
    <property type="evidence" value="ECO:0007669"/>
    <property type="project" value="UniProtKB-UniRule"/>
</dbReference>
<keyword evidence="2" id="KW-0460">Magnesium</keyword>
<feature type="domain" description="UmuC" evidence="3">
    <location>
        <begin position="6"/>
        <end position="189"/>
    </location>
</feature>
<dbReference type="EMBL" id="KC246810">
    <property type="protein sequence ID" value="AHF24900.1"/>
    <property type="molecule type" value="Genomic_DNA"/>
</dbReference>
<dbReference type="EC" id="2.7.7.7" evidence="2"/>
<keyword evidence="2" id="KW-0963">Cytoplasm</keyword>
<feature type="binding site" evidence="2">
    <location>
        <position position="106"/>
    </location>
    <ligand>
        <name>Mg(2+)</name>
        <dbReference type="ChEBI" id="CHEBI:18420"/>
    </ligand>
</feature>
<dbReference type="InterPro" id="IPR043128">
    <property type="entry name" value="Rev_trsase/Diguanyl_cyclase"/>
</dbReference>
<dbReference type="InterPro" id="IPR017961">
    <property type="entry name" value="DNA_pol_Y-fam_little_finger"/>
</dbReference>
<feature type="active site" evidence="2">
    <location>
        <position position="107"/>
    </location>
</feature>
<keyword evidence="2" id="KW-0235">DNA replication</keyword>
<keyword evidence="2" id="KW-0239">DNA-directed DNA polymerase</keyword>
<feature type="site" description="Substrate discrimination" evidence="2">
    <location>
        <position position="15"/>
    </location>
</feature>
<dbReference type="Gene3D" id="1.10.150.20">
    <property type="entry name" value="5' to 3' exonuclease, C-terminal subdomain"/>
    <property type="match status" value="1"/>
</dbReference>
<keyword evidence="2" id="KW-0548">Nucleotidyltransferase</keyword>
<comment type="subcellular location">
    <subcellularLocation>
        <location evidence="2">Cytoplasm</location>
    </subcellularLocation>
</comment>
<dbReference type="GO" id="GO:0009432">
    <property type="term" value="P:SOS response"/>
    <property type="evidence" value="ECO:0007669"/>
    <property type="project" value="TreeGrafter"/>
</dbReference>
<dbReference type="PANTHER" id="PTHR11076">
    <property type="entry name" value="DNA REPAIR POLYMERASE UMUC / TRANSFERASE FAMILY MEMBER"/>
    <property type="match status" value="1"/>
</dbReference>
<dbReference type="GO" id="GO:0006261">
    <property type="term" value="P:DNA-templated DNA replication"/>
    <property type="evidence" value="ECO:0007669"/>
    <property type="project" value="UniProtKB-UniRule"/>
</dbReference>
<dbReference type="Pfam" id="PF11799">
    <property type="entry name" value="IMS_C"/>
    <property type="match status" value="1"/>
</dbReference>
<organism evidence="4">
    <name type="scientific">uncultured bacterium Contig203</name>
    <dbReference type="NCBI Taxonomy" id="1393530"/>
    <lineage>
        <taxon>Bacteria</taxon>
        <taxon>environmental samples</taxon>
    </lineage>
</organism>
<dbReference type="PROSITE" id="PS50173">
    <property type="entry name" value="UMUC"/>
    <property type="match status" value="1"/>
</dbReference>
<feature type="binding site" evidence="2">
    <location>
        <position position="10"/>
    </location>
    <ligand>
        <name>Mg(2+)</name>
        <dbReference type="ChEBI" id="CHEBI:18420"/>
    </ligand>
</feature>